<comment type="cofactor">
    <cofactor evidence="1">
        <name>Mg(2+)</name>
        <dbReference type="ChEBI" id="CHEBI:18420"/>
    </cofactor>
</comment>
<keyword evidence="4" id="KW-0028">Amino-acid biosynthesis</keyword>
<dbReference type="Gene3D" id="3.40.50.1000">
    <property type="entry name" value="HAD superfamily/HAD-like"/>
    <property type="match status" value="1"/>
</dbReference>
<dbReference type="SUPFAM" id="SSF56784">
    <property type="entry name" value="HAD-like"/>
    <property type="match status" value="1"/>
</dbReference>
<evidence type="ECO:0000313" key="11">
    <source>
        <dbReference type="EMBL" id="QAA76044.1"/>
    </source>
</evidence>
<evidence type="ECO:0000256" key="7">
    <source>
        <dbReference type="ARBA" id="ARBA00022842"/>
    </source>
</evidence>
<evidence type="ECO:0000256" key="3">
    <source>
        <dbReference type="ARBA" id="ARBA00012640"/>
    </source>
</evidence>
<keyword evidence="8" id="KW-0718">Serine biosynthesis</keyword>
<comment type="catalytic activity">
    <reaction evidence="10">
        <text>O-phospho-D-serine + H2O = D-serine + phosphate</text>
        <dbReference type="Rhea" id="RHEA:24873"/>
        <dbReference type="ChEBI" id="CHEBI:15377"/>
        <dbReference type="ChEBI" id="CHEBI:35247"/>
        <dbReference type="ChEBI" id="CHEBI:43474"/>
        <dbReference type="ChEBI" id="CHEBI:58680"/>
        <dbReference type="EC" id="3.1.3.3"/>
    </reaction>
</comment>
<dbReference type="Pfam" id="PF12710">
    <property type="entry name" value="HAD"/>
    <property type="match status" value="1"/>
</dbReference>
<comment type="pathway">
    <text evidence="2">Amino-acid biosynthesis; L-serine biosynthesis; L-serine from 3-phospho-D-glycerate: step 3/3.</text>
</comment>
<dbReference type="PRINTS" id="PR00413">
    <property type="entry name" value="HADHALOGNASE"/>
</dbReference>
<dbReference type="InterPro" id="IPR036412">
    <property type="entry name" value="HAD-like_sf"/>
</dbReference>
<sequence length="215" mass="23042">MIRAVLFDLDGTLVRYKGVAFESSWGALGVAAGVGALWDQLLDRYRGRLTEYSNWVSENAALLRGIPVARVLPSLFPPPYAPGVREAIAELRRSGYILGIVSSGVDLVAERVRAELDLSFAVANELRIADGVFTGEAVVRVGLGDKRAVVEQEARRLGLDLQEIAFVGDHLNDIPVFGAVGCAIAYAPKEASVAAAAQSVVHDFRLIPELVRASS</sequence>
<evidence type="ECO:0000256" key="1">
    <source>
        <dbReference type="ARBA" id="ARBA00001946"/>
    </source>
</evidence>
<keyword evidence="6" id="KW-0378">Hydrolase</keyword>
<dbReference type="NCBIfam" id="TIGR01488">
    <property type="entry name" value="HAD-SF-IB"/>
    <property type="match status" value="1"/>
</dbReference>
<evidence type="ECO:0000256" key="9">
    <source>
        <dbReference type="ARBA" id="ARBA00048138"/>
    </source>
</evidence>
<dbReference type="InterPro" id="IPR050582">
    <property type="entry name" value="HAD-like_SerB"/>
</dbReference>
<dbReference type="SFLD" id="SFLDS00003">
    <property type="entry name" value="Haloacid_Dehalogenase"/>
    <property type="match status" value="1"/>
</dbReference>
<evidence type="ECO:0000256" key="4">
    <source>
        <dbReference type="ARBA" id="ARBA00022605"/>
    </source>
</evidence>
<keyword evidence="5" id="KW-0479">Metal-binding</keyword>
<evidence type="ECO:0000256" key="8">
    <source>
        <dbReference type="ARBA" id="ARBA00023299"/>
    </source>
</evidence>
<comment type="catalytic activity">
    <reaction evidence="9">
        <text>O-phospho-L-serine + H2O = L-serine + phosphate</text>
        <dbReference type="Rhea" id="RHEA:21208"/>
        <dbReference type="ChEBI" id="CHEBI:15377"/>
        <dbReference type="ChEBI" id="CHEBI:33384"/>
        <dbReference type="ChEBI" id="CHEBI:43474"/>
        <dbReference type="ChEBI" id="CHEBI:57524"/>
        <dbReference type="EC" id="3.1.3.3"/>
    </reaction>
</comment>
<dbReference type="InterPro" id="IPR023214">
    <property type="entry name" value="HAD_sf"/>
</dbReference>
<dbReference type="PANTHER" id="PTHR43344">
    <property type="entry name" value="PHOSPHOSERINE PHOSPHATASE"/>
    <property type="match status" value="1"/>
</dbReference>
<dbReference type="GO" id="GO:0005737">
    <property type="term" value="C:cytoplasm"/>
    <property type="evidence" value="ECO:0007669"/>
    <property type="project" value="TreeGrafter"/>
</dbReference>
<dbReference type="GO" id="GO:0006564">
    <property type="term" value="P:L-serine biosynthetic process"/>
    <property type="evidence" value="ECO:0007669"/>
    <property type="project" value="UniProtKB-KW"/>
</dbReference>
<dbReference type="Proteomes" id="UP000287233">
    <property type="component" value="Chromosome"/>
</dbReference>
<dbReference type="PANTHER" id="PTHR43344:SF2">
    <property type="entry name" value="PHOSPHOSERINE PHOSPHATASE"/>
    <property type="match status" value="1"/>
</dbReference>
<dbReference type="AlphaFoldDB" id="A0A410FST1"/>
<organism evidence="11 12">
    <name type="scientific">Bipolaricaulis sibiricus</name>
    <dbReference type="NCBI Taxonomy" id="2501609"/>
    <lineage>
        <taxon>Bacteria</taxon>
        <taxon>Candidatus Bipolaricaulota</taxon>
        <taxon>Candidatus Bipolaricaulia</taxon>
        <taxon>Candidatus Bipolaricaulales</taxon>
        <taxon>Candidatus Bipolaricaulaceae</taxon>
        <taxon>Candidatus Bipolaricaulis</taxon>
    </lineage>
</organism>
<dbReference type="SFLD" id="SFLDG01129">
    <property type="entry name" value="C1.5:_HAD__Beta-PGM__Phosphata"/>
    <property type="match status" value="1"/>
</dbReference>
<dbReference type="EMBL" id="CP034928">
    <property type="protein sequence ID" value="QAA76044.1"/>
    <property type="molecule type" value="Genomic_DNA"/>
</dbReference>
<dbReference type="InterPro" id="IPR006439">
    <property type="entry name" value="HAD-SF_hydro_IA"/>
</dbReference>
<keyword evidence="7" id="KW-0460">Magnesium</keyword>
<dbReference type="GO" id="GO:0036424">
    <property type="term" value="F:L-phosphoserine phosphatase activity"/>
    <property type="evidence" value="ECO:0007669"/>
    <property type="project" value="TreeGrafter"/>
</dbReference>
<evidence type="ECO:0000256" key="5">
    <source>
        <dbReference type="ARBA" id="ARBA00022723"/>
    </source>
</evidence>
<evidence type="ECO:0000256" key="2">
    <source>
        <dbReference type="ARBA" id="ARBA00005135"/>
    </source>
</evidence>
<name>A0A410FST1_BIPS1</name>
<evidence type="ECO:0000256" key="10">
    <source>
        <dbReference type="ARBA" id="ARBA00048523"/>
    </source>
</evidence>
<accession>A0A410FST1</accession>
<evidence type="ECO:0000313" key="12">
    <source>
        <dbReference type="Proteomes" id="UP000287233"/>
    </source>
</evidence>
<protein>
    <recommendedName>
        <fullName evidence="3">phosphoserine phosphatase</fullName>
        <ecNumber evidence="3">3.1.3.3</ecNumber>
    </recommendedName>
</protein>
<evidence type="ECO:0000256" key="6">
    <source>
        <dbReference type="ARBA" id="ARBA00022801"/>
    </source>
</evidence>
<gene>
    <name evidence="11" type="ORF">BIP78_0276</name>
</gene>
<dbReference type="EC" id="3.1.3.3" evidence="3"/>
<proteinExistence type="predicted"/>
<reference evidence="12" key="1">
    <citation type="submission" date="2018-12" db="EMBL/GenBank/DDBJ databases">
        <title>Complete genome sequence of an uncultured bacterium of the candidate phylum Bipolaricaulota.</title>
        <authorList>
            <person name="Kadnikov V.V."/>
            <person name="Mardanov A.V."/>
            <person name="Beletsky A.V."/>
            <person name="Frank Y.A."/>
            <person name="Karnachuk O.V."/>
            <person name="Ravin N.V."/>
        </authorList>
    </citation>
    <scope>NUCLEOTIDE SEQUENCE [LARGE SCALE GENOMIC DNA]</scope>
</reference>
<dbReference type="KEGG" id="bih:BIP78_0276"/>
<dbReference type="GO" id="GO:0000287">
    <property type="term" value="F:magnesium ion binding"/>
    <property type="evidence" value="ECO:0007669"/>
    <property type="project" value="TreeGrafter"/>
</dbReference>